<keyword evidence="2" id="KW-1185">Reference proteome</keyword>
<comment type="caution">
    <text evidence="1">The sequence shown here is derived from an EMBL/GenBank/DDBJ whole genome shotgun (WGS) entry which is preliminary data.</text>
</comment>
<gene>
    <name evidence="1" type="ORF">N3K66_004195</name>
</gene>
<reference evidence="1" key="1">
    <citation type="submission" date="2022-10" db="EMBL/GenBank/DDBJ databases">
        <title>Complete Genome of Trichothecium roseum strain YXFP-22015, a Plant Pathogen Isolated from Citrus.</title>
        <authorList>
            <person name="Wang Y."/>
            <person name="Zhu L."/>
        </authorList>
    </citation>
    <scope>NUCLEOTIDE SEQUENCE</scope>
    <source>
        <strain evidence="1">YXFP-22015</strain>
    </source>
</reference>
<accession>A0ACC0V0J9</accession>
<name>A0ACC0V0J9_9HYPO</name>
<sequence>MVFTTPPVTAVGLLALLLAIPPSAASPIKTPRQDTVLTLHLPSTVPTDASAPVDPDFPGLAFEQASWVRYALDDAGQTNQFTRNLMSAIYSRTGGRPIIRLGGTSPDYGRYLPGQQQPALPVAEQDNYQDIGGTTIGPSYWPIAKLFPEATYMVQVPLAATNISESVAWAVSAVSGIGIGQIHSIQPGNEPDLYSDTFTGEGGRYLGPPSYQGTLGNETYVGNYTAYASAIRDAVPEVRDAGRFFTAFDVAAHVDDPATASWLLSPEACFGLGIDEDGIIKEVSQHYYQNNAGSADDLAEGLMTLSLTHRNLDYMRPRIDWLRENRPEVPFIINEIGNSLKVTNSYEYQAVLGSALWALDFYMYALSIGVRRFNYQQIMHSGFDLWMPVDSAGQAPRVFANYYAMPYVADFAGSSGARVAKIEVEGAAESAPNLAAYAAFEGGRARRVAVANLDYWNRTSSTGDRPVAVIDIGGLEGSGSVKVTKLGSPDGAGADGETITYAGSAWSYESLGKEVKGVRNDTETVAVVDGLAQVRVSSSEAVIIHLE</sequence>
<dbReference type="EMBL" id="CM047943">
    <property type="protein sequence ID" value="KAI9899933.1"/>
    <property type="molecule type" value="Genomic_DNA"/>
</dbReference>
<evidence type="ECO:0000313" key="1">
    <source>
        <dbReference type="EMBL" id="KAI9899933.1"/>
    </source>
</evidence>
<organism evidence="1 2">
    <name type="scientific">Trichothecium roseum</name>
    <dbReference type="NCBI Taxonomy" id="47278"/>
    <lineage>
        <taxon>Eukaryota</taxon>
        <taxon>Fungi</taxon>
        <taxon>Dikarya</taxon>
        <taxon>Ascomycota</taxon>
        <taxon>Pezizomycotina</taxon>
        <taxon>Sordariomycetes</taxon>
        <taxon>Hypocreomycetidae</taxon>
        <taxon>Hypocreales</taxon>
        <taxon>Hypocreales incertae sedis</taxon>
        <taxon>Trichothecium</taxon>
    </lineage>
</organism>
<dbReference type="Proteomes" id="UP001163324">
    <property type="component" value="Chromosome 4"/>
</dbReference>
<protein>
    <submittedName>
        <fullName evidence="1">Uncharacterized protein</fullName>
    </submittedName>
</protein>
<proteinExistence type="predicted"/>
<evidence type="ECO:0000313" key="2">
    <source>
        <dbReference type="Proteomes" id="UP001163324"/>
    </source>
</evidence>